<keyword evidence="3" id="KW-0720">Serine protease</keyword>
<keyword evidence="5" id="KW-1133">Transmembrane helix</keyword>
<dbReference type="InterPro" id="IPR018114">
    <property type="entry name" value="TRYPSIN_HIS"/>
</dbReference>
<feature type="compositionally biased region" description="Low complexity" evidence="4">
    <location>
        <begin position="381"/>
        <end position="391"/>
    </location>
</feature>
<feature type="region of interest" description="Disordered" evidence="4">
    <location>
        <begin position="299"/>
        <end position="338"/>
    </location>
</feature>
<comment type="caution">
    <text evidence="2">Lacks conserved residue(s) required for the propagation of feature annotation.</text>
</comment>
<feature type="region of interest" description="Disordered" evidence="4">
    <location>
        <begin position="234"/>
        <end position="254"/>
    </location>
</feature>
<feature type="compositionally biased region" description="Basic and acidic residues" evidence="4">
    <location>
        <begin position="776"/>
        <end position="793"/>
    </location>
</feature>
<dbReference type="PROSITE" id="PS50068">
    <property type="entry name" value="LDLRA_2"/>
    <property type="match status" value="3"/>
</dbReference>
<feature type="disulfide bond" evidence="2">
    <location>
        <begin position="1108"/>
        <end position="1126"/>
    </location>
</feature>
<dbReference type="InterPro" id="IPR033116">
    <property type="entry name" value="TRYPSIN_SER"/>
</dbReference>
<dbReference type="PANTHER" id="PTHR24252:SF7">
    <property type="entry name" value="HYALIN"/>
    <property type="match status" value="1"/>
</dbReference>
<feature type="disulfide bond" evidence="2">
    <location>
        <begin position="1628"/>
        <end position="1646"/>
    </location>
</feature>
<keyword evidence="5" id="KW-0812">Transmembrane</keyword>
<dbReference type="SUPFAM" id="SSF57424">
    <property type="entry name" value="LDL receptor-like module"/>
    <property type="match status" value="3"/>
</dbReference>
<dbReference type="SUPFAM" id="SSF50494">
    <property type="entry name" value="Trypsin-like serine proteases"/>
    <property type="match status" value="1"/>
</dbReference>
<accession>A0A6J3C9B0</accession>
<dbReference type="Pfam" id="PF00089">
    <property type="entry name" value="Trypsin"/>
    <property type="match status" value="1"/>
</dbReference>
<organism evidence="7 8">
    <name type="scientific">Galleria mellonella</name>
    <name type="common">Greater wax moth</name>
    <dbReference type="NCBI Taxonomy" id="7137"/>
    <lineage>
        <taxon>Eukaryota</taxon>
        <taxon>Metazoa</taxon>
        <taxon>Ecdysozoa</taxon>
        <taxon>Arthropoda</taxon>
        <taxon>Hexapoda</taxon>
        <taxon>Insecta</taxon>
        <taxon>Pterygota</taxon>
        <taxon>Neoptera</taxon>
        <taxon>Endopterygota</taxon>
        <taxon>Lepidoptera</taxon>
        <taxon>Glossata</taxon>
        <taxon>Ditrysia</taxon>
        <taxon>Pyraloidea</taxon>
        <taxon>Pyralidae</taxon>
        <taxon>Galleriinae</taxon>
        <taxon>Galleria</taxon>
    </lineage>
</organism>
<gene>
    <name evidence="8" type="primary">LOC113518140</name>
</gene>
<keyword evidence="7" id="KW-1185">Reference proteome</keyword>
<reference evidence="8" key="1">
    <citation type="submission" date="2025-08" db="UniProtKB">
        <authorList>
            <consortium name="RefSeq"/>
        </authorList>
    </citation>
    <scope>IDENTIFICATION</scope>
    <source>
        <tissue evidence="8">Whole larvae</tissue>
    </source>
</reference>
<dbReference type="CDD" id="cd00112">
    <property type="entry name" value="LDLa"/>
    <property type="match status" value="3"/>
</dbReference>
<keyword evidence="1 2" id="KW-1015">Disulfide bond</keyword>
<dbReference type="PANTHER" id="PTHR24252">
    <property type="entry name" value="ACROSIN-RELATED"/>
    <property type="match status" value="1"/>
</dbReference>
<keyword evidence="3" id="KW-0378">Hydrolase</keyword>
<dbReference type="SMART" id="SM00192">
    <property type="entry name" value="LDLa"/>
    <property type="match status" value="3"/>
</dbReference>
<dbReference type="InterPro" id="IPR001254">
    <property type="entry name" value="Trypsin_dom"/>
</dbReference>
<keyword evidence="5" id="KW-0472">Membrane</keyword>
<evidence type="ECO:0000259" key="6">
    <source>
        <dbReference type="PROSITE" id="PS50240"/>
    </source>
</evidence>
<dbReference type="SMART" id="SM00020">
    <property type="entry name" value="Tryp_SPc"/>
    <property type="match status" value="1"/>
</dbReference>
<evidence type="ECO:0000313" key="8">
    <source>
        <dbReference type="RefSeq" id="XP_031768961.2"/>
    </source>
</evidence>
<feature type="compositionally biased region" description="Basic and acidic residues" evidence="4">
    <location>
        <begin position="364"/>
        <end position="375"/>
    </location>
</feature>
<evidence type="ECO:0000256" key="4">
    <source>
        <dbReference type="SAM" id="MobiDB-lite"/>
    </source>
</evidence>
<feature type="domain" description="Peptidase S1" evidence="6">
    <location>
        <begin position="1351"/>
        <end position="1587"/>
    </location>
</feature>
<feature type="region of interest" description="Disordered" evidence="4">
    <location>
        <begin position="831"/>
        <end position="852"/>
    </location>
</feature>
<name>A0A6J3C9B0_GALME</name>
<dbReference type="RefSeq" id="XP_031768961.2">
    <property type="nucleotide sequence ID" value="XM_031913101.2"/>
</dbReference>
<feature type="region of interest" description="Disordered" evidence="4">
    <location>
        <begin position="773"/>
        <end position="799"/>
    </location>
</feature>
<dbReference type="PROSITE" id="PS00134">
    <property type="entry name" value="TRYPSIN_HIS"/>
    <property type="match status" value="1"/>
</dbReference>
<protein>
    <submittedName>
        <fullName evidence="8">Uncharacterized protein LOC113518140 isoform X1</fullName>
    </submittedName>
</protein>
<dbReference type="PRINTS" id="PR00261">
    <property type="entry name" value="LDLRECEPTOR"/>
</dbReference>
<feature type="compositionally biased region" description="Low complexity" evidence="4">
    <location>
        <begin position="321"/>
        <end position="338"/>
    </location>
</feature>
<dbReference type="InterPro" id="IPR043504">
    <property type="entry name" value="Peptidase_S1_PA_chymotrypsin"/>
</dbReference>
<dbReference type="GO" id="GO:0004252">
    <property type="term" value="F:serine-type endopeptidase activity"/>
    <property type="evidence" value="ECO:0007669"/>
    <property type="project" value="InterPro"/>
</dbReference>
<sequence>MHAMDTMGYGHKKYRPPLSPTNFYQHDYYSRHTTLRPQSEYRFAGGGYPRTNSGGGRSSGLCSAALVGGALLAAVAVLAVAALAFYMGALRPDNGEPMMSFEGTLRVTHGDVYGGASGSPAWRERARRYGAALRQVYAAPSPLRQAFAGALVTGFGDRRLDVHFKLYLDRRKIPSSVANIEETLKNILVQDLLSKHPAFGQTIKVDTSSIVIKRDLEHTYHSESYVKEAMNESMTTNYPKSSGPQNAKDKTVQTRVGVVRKTTVKPGKKGDPDEPDIDTENIPVVQGSFQITKTEADITENKHNSSPIRHDDKNHKIQSGKMSTTTRSPTTKLSTTKISTTKRIPTTTLKPKSFTITSNYNIKTKTESTPKRETDNNIQKSTTTTTTSSSTVPTTTAIMTTTNNVSQILFDLLTNENHYKDIPKIDTLFTVPHVIDNEPWRPITRPYYETTSKVTPQAEVSDQNAEDRIGVAEVVEDISVLESMLTPIPPVKHRDKTTRRPGNVYNVDPSLAAHVYVPSPVYTSFTLPTYAPPLKNMETLGSGYVKPHPLPVDKISSVVEVSQTTDMDDDDGKPVIRPPKEKTTLAMLNVIKPNEQDNTTKEISVEGASILKINNVTTSPVINTINNIPSNTTTINPVNIFITSSERTIDQKSNTTNNETAIEIKETHNINSTKISQELHTNNTTKENSTRRPNNKVSIIPTTVMPHHTWELINTSTNNENSTFSKISPEKYYNDTLQAIITKNDAVFPNTTPRFQNKISILKNLTDIIKKYTHNTTEKPKQESHNSEIEERHSHNKMTGSVEVVPDDELTLQATTTGVITLLPAKSNLGVNRPLRPRPKIRPESQSTKESLRSFFRPDPETQNLMNKFNTENHVEIVKSSSEFFDISEIVTSSTVIDEKENEERVTFVTVTDNIKVTDVPNNSTSNNRLPKSNDDLNSPGNNKNITSKDKQNKNTAEVPDGTYRVSYHVTGSVSSKQANKTLNLPAYELALEPDVVLEIPFNQSNTLTIDKLKQLANLATISDSNNNTLFRSPSGVISTKAIPSSYTLNQAGFKILTKTYNKVKQEENSLSKPEKTYSKPHFNKPEKEKDNVLYVEEECNNITSFRCNSGTCLSLTSRCNRLLDCPDGEDERACSCADYLRAEFSQAKICDGVVDCWDYSDENKCDWCNEGQYVCANARQCIDMAKVCDGNPDCPLGDDEKSCVTLADELEDNEVVPYNEEGFVMVRKRGVWGRLCVESFADVVSQAHSSLKLPDLGKAVCRAMTFHDSPWAREAREGRKASSVGYWEVWHNTAARASDSRLTFRRASCARKRALRVRCKDLDCGIRPHADAQQPRNISNVGMRVRWSRVVGGGGAAAGAWPWQAALYRDGDFQCGATLISEQWLISASHCFYQATEAHWVVRLGALRRGAWPRGPWERVARIRQIVLHPRYAPQGFRNDIAMLRMDPILLHARLRPACLPPLRAQPPAGQHCTVVGWGQLYEHERVFPDTLQEVELPVISTAECRRRTRLLPLYRVTEDMFCAGYERGGRDACLGDSGGPLMCQESDRWYIYGVTSNGYGCARANRPGVYTKVSNYIEWIDNVMATYTVQRNYTGDYETDEDFYADLEAAENKRAIRRDTCKGFRCPLGECLPASSVCNGFLECSDGSDEWQCNRPILNNSSTHAPD</sequence>
<feature type="compositionally biased region" description="Polar residues" evidence="4">
    <location>
        <begin position="917"/>
        <end position="946"/>
    </location>
</feature>
<dbReference type="InterPro" id="IPR002172">
    <property type="entry name" value="LDrepeatLR_classA_rpt"/>
</dbReference>
<dbReference type="PROSITE" id="PS50240">
    <property type="entry name" value="TRYPSIN_DOM"/>
    <property type="match status" value="1"/>
</dbReference>
<evidence type="ECO:0000256" key="1">
    <source>
        <dbReference type="ARBA" id="ARBA00023157"/>
    </source>
</evidence>
<feature type="region of interest" description="Disordered" evidence="4">
    <location>
        <begin position="364"/>
        <end position="391"/>
    </location>
</feature>
<dbReference type="PROSITE" id="PS01209">
    <property type="entry name" value="LDLRA_1"/>
    <property type="match status" value="2"/>
</dbReference>
<dbReference type="InParanoid" id="A0A6J3C9B0"/>
<dbReference type="Proteomes" id="UP001652740">
    <property type="component" value="Unplaced"/>
</dbReference>
<evidence type="ECO:0000256" key="3">
    <source>
        <dbReference type="RuleBase" id="RU363034"/>
    </source>
</evidence>
<dbReference type="InterPro" id="IPR036055">
    <property type="entry name" value="LDL_receptor-like_sf"/>
</dbReference>
<feature type="disulfide bond" evidence="2">
    <location>
        <begin position="1189"/>
        <end position="1204"/>
    </location>
</feature>
<dbReference type="Gene3D" id="2.40.10.10">
    <property type="entry name" value="Trypsin-like serine proteases"/>
    <property type="match status" value="1"/>
</dbReference>
<dbReference type="GO" id="GO:0006508">
    <property type="term" value="P:proteolysis"/>
    <property type="evidence" value="ECO:0007669"/>
    <property type="project" value="UniProtKB-KW"/>
</dbReference>
<evidence type="ECO:0000313" key="7">
    <source>
        <dbReference type="Proteomes" id="UP001652740"/>
    </source>
</evidence>
<feature type="compositionally biased region" description="Polar residues" evidence="4">
    <location>
        <begin position="234"/>
        <end position="245"/>
    </location>
</feature>
<dbReference type="CDD" id="cd00190">
    <property type="entry name" value="Tryp_SPc"/>
    <property type="match status" value="1"/>
</dbReference>
<evidence type="ECO:0000256" key="5">
    <source>
        <dbReference type="SAM" id="Phobius"/>
    </source>
</evidence>
<keyword evidence="3" id="KW-0645">Protease</keyword>
<feature type="disulfide bond" evidence="2">
    <location>
        <begin position="1120"/>
        <end position="1135"/>
    </location>
</feature>
<feature type="transmembrane region" description="Helical" evidence="5">
    <location>
        <begin position="60"/>
        <end position="87"/>
    </location>
</feature>
<dbReference type="GeneID" id="113518140"/>
<dbReference type="InterPro" id="IPR009003">
    <property type="entry name" value="Peptidase_S1_PA"/>
</dbReference>
<feature type="region of interest" description="Disordered" evidence="4">
    <location>
        <begin position="917"/>
        <end position="962"/>
    </location>
</feature>
<dbReference type="PROSITE" id="PS00135">
    <property type="entry name" value="TRYPSIN_SER"/>
    <property type="match status" value="1"/>
</dbReference>
<evidence type="ECO:0000256" key="2">
    <source>
        <dbReference type="PROSITE-ProRule" id="PRU00124"/>
    </source>
</evidence>
<dbReference type="InterPro" id="IPR023415">
    <property type="entry name" value="LDLR_class-A_CS"/>
</dbReference>
<dbReference type="Pfam" id="PF00057">
    <property type="entry name" value="Ldl_recept_a"/>
    <property type="match status" value="3"/>
</dbReference>
<dbReference type="Gene3D" id="4.10.400.10">
    <property type="entry name" value="Low-density Lipoprotein Receptor"/>
    <property type="match status" value="3"/>
</dbReference>
<proteinExistence type="predicted"/>
<feature type="disulfide bond" evidence="2">
    <location>
        <begin position="1640"/>
        <end position="1655"/>
    </location>
</feature>
<feature type="compositionally biased region" description="Basic and acidic residues" evidence="4">
    <location>
        <begin position="299"/>
        <end position="315"/>
    </location>
</feature>